<evidence type="ECO:0000313" key="10">
    <source>
        <dbReference type="Proteomes" id="UP000625804"/>
    </source>
</evidence>
<keyword evidence="3" id="KW-1003">Cell membrane</keyword>
<protein>
    <submittedName>
        <fullName evidence="9">MFS transporter</fullName>
    </submittedName>
</protein>
<dbReference type="PROSITE" id="PS50850">
    <property type="entry name" value="MFS"/>
    <property type="match status" value="1"/>
</dbReference>
<feature type="transmembrane region" description="Helical" evidence="7">
    <location>
        <begin position="7"/>
        <end position="27"/>
    </location>
</feature>
<dbReference type="Gene3D" id="1.20.1250.20">
    <property type="entry name" value="MFS general substrate transporter like domains"/>
    <property type="match status" value="2"/>
</dbReference>
<accession>A0A8J8GBY5</accession>
<feature type="transmembrane region" description="Helical" evidence="7">
    <location>
        <begin position="125"/>
        <end position="147"/>
    </location>
</feature>
<comment type="subcellular location">
    <subcellularLocation>
        <location evidence="1">Cell membrane</location>
        <topology evidence="1">Multi-pass membrane protein</topology>
    </subcellularLocation>
</comment>
<keyword evidence="5 7" id="KW-1133">Transmembrane helix</keyword>
<dbReference type="InterPro" id="IPR036259">
    <property type="entry name" value="MFS_trans_sf"/>
</dbReference>
<feature type="transmembrane region" description="Helical" evidence="7">
    <location>
        <begin position="269"/>
        <end position="286"/>
    </location>
</feature>
<dbReference type="RefSeq" id="WP_173730230.1">
    <property type="nucleotide sequence ID" value="NZ_JABTTE010000003.1"/>
</dbReference>
<keyword evidence="10" id="KW-1185">Reference proteome</keyword>
<evidence type="ECO:0000256" key="7">
    <source>
        <dbReference type="SAM" id="Phobius"/>
    </source>
</evidence>
<dbReference type="PRINTS" id="PR01035">
    <property type="entry name" value="TCRTETA"/>
</dbReference>
<feature type="transmembrane region" description="Helical" evidence="7">
    <location>
        <begin position="92"/>
        <end position="113"/>
    </location>
</feature>
<dbReference type="SUPFAM" id="SSF103473">
    <property type="entry name" value="MFS general substrate transporter"/>
    <property type="match status" value="1"/>
</dbReference>
<gene>
    <name evidence="9" type="ORF">HR057_03690</name>
</gene>
<dbReference type="EMBL" id="JABTTE010000003">
    <property type="protein sequence ID" value="NSL50867.1"/>
    <property type="molecule type" value="Genomic_DNA"/>
</dbReference>
<dbReference type="AlphaFoldDB" id="A0A8J8GBY5"/>
<organism evidence="9 10">
    <name type="scientific">Calidifontibacillus erzurumensis</name>
    <dbReference type="NCBI Taxonomy" id="2741433"/>
    <lineage>
        <taxon>Bacteria</taxon>
        <taxon>Bacillati</taxon>
        <taxon>Bacillota</taxon>
        <taxon>Bacilli</taxon>
        <taxon>Bacillales</taxon>
        <taxon>Bacillaceae</taxon>
        <taxon>Calidifontibacillus/Schinkia group</taxon>
        <taxon>Calidifontibacillus</taxon>
    </lineage>
</organism>
<proteinExistence type="predicted"/>
<sequence>MWVGSFLISGSFTMILPFLSLLINSMGNYSTAFVLRWSGFVFGITFVIAFIVSPMWGRFGDRYGRKKVLLFLSVGASICIFLMSFARSVYELFLLRLIIGFFAGFISMAQAFIATQTPKEIAGKVMGTLQTGAVSGGLLGPLLGGILADSFGFKYTFLLTSTIIFCTSLIILFFVQEIRPIHDKETLLSYSGKQVFRLIFTYQPLLVVMLVGMIVQIANLSIQPLLAIYVSELHGEQNLAFLSGATFSAVGFGNLLMAREWGKLGDRIGYEKVLLLLSFLGALAFFPQAFVTSIWQLILLRVFFGMIIGGVIPCITAYIRHIVPYSIQGEVLGYNTSFRFLGNVIGPVIGGFLAGIYGISSVFIITSGLFIFGGCLLLGTKNKKVEKIGKDLAN</sequence>
<feature type="transmembrane region" description="Helical" evidence="7">
    <location>
        <begin position="33"/>
        <end position="56"/>
    </location>
</feature>
<dbReference type="InterPro" id="IPR011701">
    <property type="entry name" value="MFS"/>
</dbReference>
<dbReference type="PANTHER" id="PTHR43414:SF3">
    <property type="entry name" value="LMO2377 PROTEIN"/>
    <property type="match status" value="1"/>
</dbReference>
<feature type="transmembrane region" description="Helical" evidence="7">
    <location>
        <begin position="340"/>
        <end position="357"/>
    </location>
</feature>
<keyword evidence="2" id="KW-0813">Transport</keyword>
<dbReference type="Pfam" id="PF07690">
    <property type="entry name" value="MFS_1"/>
    <property type="match status" value="1"/>
</dbReference>
<evidence type="ECO:0000256" key="1">
    <source>
        <dbReference type="ARBA" id="ARBA00004651"/>
    </source>
</evidence>
<dbReference type="GO" id="GO:0022857">
    <property type="term" value="F:transmembrane transporter activity"/>
    <property type="evidence" value="ECO:0007669"/>
    <property type="project" value="InterPro"/>
</dbReference>
<dbReference type="Proteomes" id="UP000625804">
    <property type="component" value="Unassembled WGS sequence"/>
</dbReference>
<name>A0A8J8GBY5_9BACI</name>
<keyword evidence="6 7" id="KW-0472">Membrane</keyword>
<keyword evidence="4 7" id="KW-0812">Transmembrane</keyword>
<dbReference type="InterPro" id="IPR020846">
    <property type="entry name" value="MFS_dom"/>
</dbReference>
<reference evidence="9" key="1">
    <citation type="submission" date="2020-06" db="EMBL/GenBank/DDBJ databases">
        <title>A novel thermopfilic bacterium from Erzurum, Turkey.</title>
        <authorList>
            <person name="Adiguzel A."/>
            <person name="Ay H."/>
            <person name="Baltaci M.O."/>
        </authorList>
    </citation>
    <scope>NUCLEOTIDE SEQUENCE</scope>
    <source>
        <strain evidence="9">P2</strain>
    </source>
</reference>
<feature type="transmembrane region" description="Helical" evidence="7">
    <location>
        <begin position="195"/>
        <end position="218"/>
    </location>
</feature>
<evidence type="ECO:0000256" key="5">
    <source>
        <dbReference type="ARBA" id="ARBA00022989"/>
    </source>
</evidence>
<comment type="caution">
    <text evidence="9">The sequence shown here is derived from an EMBL/GenBank/DDBJ whole genome shotgun (WGS) entry which is preliminary data.</text>
</comment>
<feature type="transmembrane region" description="Helical" evidence="7">
    <location>
        <begin position="363"/>
        <end position="380"/>
    </location>
</feature>
<dbReference type="GO" id="GO:0005886">
    <property type="term" value="C:plasma membrane"/>
    <property type="evidence" value="ECO:0007669"/>
    <property type="project" value="UniProtKB-SubCell"/>
</dbReference>
<dbReference type="PANTHER" id="PTHR43414">
    <property type="entry name" value="MULTIDRUG RESISTANCE PROTEIN MDTG"/>
    <property type="match status" value="1"/>
</dbReference>
<feature type="transmembrane region" description="Helical" evidence="7">
    <location>
        <begin position="238"/>
        <end position="257"/>
    </location>
</feature>
<evidence type="ECO:0000256" key="4">
    <source>
        <dbReference type="ARBA" id="ARBA00022692"/>
    </source>
</evidence>
<evidence type="ECO:0000256" key="2">
    <source>
        <dbReference type="ARBA" id="ARBA00022448"/>
    </source>
</evidence>
<evidence type="ECO:0000313" key="9">
    <source>
        <dbReference type="EMBL" id="NSL50867.1"/>
    </source>
</evidence>
<feature type="transmembrane region" description="Helical" evidence="7">
    <location>
        <begin position="153"/>
        <end position="175"/>
    </location>
</feature>
<evidence type="ECO:0000256" key="3">
    <source>
        <dbReference type="ARBA" id="ARBA00022475"/>
    </source>
</evidence>
<feature type="transmembrane region" description="Helical" evidence="7">
    <location>
        <begin position="298"/>
        <end position="319"/>
    </location>
</feature>
<dbReference type="InterPro" id="IPR001958">
    <property type="entry name" value="Tet-R_TetA/multi-R_MdtG-like"/>
</dbReference>
<evidence type="ECO:0000256" key="6">
    <source>
        <dbReference type="ARBA" id="ARBA00023136"/>
    </source>
</evidence>
<evidence type="ECO:0000259" key="8">
    <source>
        <dbReference type="PROSITE" id="PS50850"/>
    </source>
</evidence>
<feature type="transmembrane region" description="Helical" evidence="7">
    <location>
        <begin position="68"/>
        <end position="86"/>
    </location>
</feature>
<feature type="domain" description="Major facilitator superfamily (MFS) profile" evidence="8">
    <location>
        <begin position="1"/>
        <end position="385"/>
    </location>
</feature>